<feature type="transmembrane region" description="Helical" evidence="1">
    <location>
        <begin position="6"/>
        <end position="26"/>
    </location>
</feature>
<protein>
    <submittedName>
        <fullName evidence="2">Uncharacterized protein</fullName>
    </submittedName>
</protein>
<evidence type="ECO:0000256" key="1">
    <source>
        <dbReference type="SAM" id="Phobius"/>
    </source>
</evidence>
<gene>
    <name evidence="2" type="ORF">ABC228_17500</name>
</gene>
<keyword evidence="3" id="KW-1185">Reference proteome</keyword>
<comment type="caution">
    <text evidence="2">The sequence shown here is derived from an EMBL/GenBank/DDBJ whole genome shotgun (WGS) entry which is preliminary data.</text>
</comment>
<proteinExistence type="predicted"/>
<sequence length="234" mass="26224">MIIMSILPLLVLAGIIIGIVLLNKRLTRKPLTYQKSKWIIIGYVTVLLVAAGFSFLLPTSEAKLVKEGIDEHAWENDLYYRAFTGDFSSLPAETITKSWEFPFSEETLDLEGLNYADAVLIEKNSNSNGIIEVFYVKGNHVMQVNTTAIAFTDYLPDVDVEIESNILRIISPVQKSEITLSYSDPAFTAKQFIMETGENDNQFSATSSRFVYIRIPADVEVEVSGNLYVEYVGN</sequence>
<reference evidence="2 3" key="1">
    <citation type="submission" date="2024-05" db="EMBL/GenBank/DDBJ databases">
        <authorList>
            <person name="Haq I."/>
            <person name="Ullah Z."/>
            <person name="Ahmad R."/>
            <person name="Li M."/>
            <person name="Tong Y."/>
        </authorList>
    </citation>
    <scope>NUCLEOTIDE SEQUENCE [LARGE SCALE GENOMIC DNA]</scope>
    <source>
        <strain evidence="2 3">16A2E</strain>
    </source>
</reference>
<organism evidence="2 3">
    <name type="scientific">Ornithinibacillus xuwenensis</name>
    <dbReference type="NCBI Taxonomy" id="3144668"/>
    <lineage>
        <taxon>Bacteria</taxon>
        <taxon>Bacillati</taxon>
        <taxon>Bacillota</taxon>
        <taxon>Bacilli</taxon>
        <taxon>Bacillales</taxon>
        <taxon>Bacillaceae</taxon>
        <taxon>Ornithinibacillus</taxon>
    </lineage>
</organism>
<name>A0ABU9XQ52_9BACI</name>
<feature type="transmembrane region" description="Helical" evidence="1">
    <location>
        <begin position="38"/>
        <end position="57"/>
    </location>
</feature>
<evidence type="ECO:0000313" key="2">
    <source>
        <dbReference type="EMBL" id="MEN2768972.1"/>
    </source>
</evidence>
<keyword evidence="1" id="KW-1133">Transmembrane helix</keyword>
<accession>A0ABU9XQ52</accession>
<keyword evidence="1" id="KW-0812">Transmembrane</keyword>
<evidence type="ECO:0000313" key="3">
    <source>
        <dbReference type="Proteomes" id="UP001444625"/>
    </source>
</evidence>
<keyword evidence="1" id="KW-0472">Membrane</keyword>
<dbReference type="Proteomes" id="UP001444625">
    <property type="component" value="Unassembled WGS sequence"/>
</dbReference>
<dbReference type="EMBL" id="JBDIML010000008">
    <property type="protein sequence ID" value="MEN2768972.1"/>
    <property type="molecule type" value="Genomic_DNA"/>
</dbReference>
<dbReference type="RefSeq" id="WP_345826466.1">
    <property type="nucleotide sequence ID" value="NZ_JBDIML010000008.1"/>
</dbReference>